<dbReference type="AlphaFoldDB" id="A0A0V0YUZ8"/>
<dbReference type="InParanoid" id="A0A0V0YUZ8"/>
<evidence type="ECO:0000313" key="2">
    <source>
        <dbReference type="EMBL" id="KRY04110.1"/>
    </source>
</evidence>
<name>A0A0V0YUZ8_TRISP</name>
<proteinExistence type="predicted"/>
<reference evidence="2 3" key="1">
    <citation type="submission" date="2015-01" db="EMBL/GenBank/DDBJ databases">
        <title>Evolution of Trichinella species and genotypes.</title>
        <authorList>
            <person name="Korhonen P.K."/>
            <person name="Edoardo P."/>
            <person name="Giuseppe L.R."/>
            <person name="Gasser R.B."/>
        </authorList>
    </citation>
    <scope>NUCLEOTIDE SEQUENCE [LARGE SCALE GENOMIC DNA]</scope>
    <source>
        <strain evidence="2">ISS3</strain>
    </source>
</reference>
<sequence>MNSQRQQQKTVNGTNKMKTTKKQESGIKWLRRYIH</sequence>
<evidence type="ECO:0000313" key="3">
    <source>
        <dbReference type="Proteomes" id="UP000054776"/>
    </source>
</evidence>
<organism evidence="2 3">
    <name type="scientific">Trichinella spiralis</name>
    <name type="common">Trichina worm</name>
    <dbReference type="NCBI Taxonomy" id="6334"/>
    <lineage>
        <taxon>Eukaryota</taxon>
        <taxon>Metazoa</taxon>
        <taxon>Ecdysozoa</taxon>
        <taxon>Nematoda</taxon>
        <taxon>Enoplea</taxon>
        <taxon>Dorylaimia</taxon>
        <taxon>Trichinellida</taxon>
        <taxon>Trichinellidae</taxon>
        <taxon>Trichinella</taxon>
    </lineage>
</organism>
<comment type="caution">
    <text evidence="2">The sequence shown here is derived from an EMBL/GenBank/DDBJ whole genome shotgun (WGS) entry which is preliminary data.</text>
</comment>
<feature type="region of interest" description="Disordered" evidence="1">
    <location>
        <begin position="1"/>
        <end position="35"/>
    </location>
</feature>
<accession>A0A0V0YUZ8</accession>
<keyword evidence="3" id="KW-1185">Reference proteome</keyword>
<feature type="compositionally biased region" description="Polar residues" evidence="1">
    <location>
        <begin position="1"/>
        <end position="17"/>
    </location>
</feature>
<dbReference type="Proteomes" id="UP000054776">
    <property type="component" value="Unassembled WGS sequence"/>
</dbReference>
<dbReference type="EMBL" id="JYDH01004574">
    <property type="protein sequence ID" value="KRY04110.1"/>
    <property type="molecule type" value="Genomic_DNA"/>
</dbReference>
<protein>
    <submittedName>
        <fullName evidence="2">Uncharacterized protein</fullName>
    </submittedName>
</protein>
<gene>
    <name evidence="2" type="ORF">T01_10333</name>
</gene>
<evidence type="ECO:0000256" key="1">
    <source>
        <dbReference type="SAM" id="MobiDB-lite"/>
    </source>
</evidence>